<reference evidence="6" key="2">
    <citation type="submission" date="2016-11" db="EMBL/GenBank/DDBJ databases">
        <authorList>
            <person name="Varghese N."/>
            <person name="Submissions S."/>
        </authorList>
    </citation>
    <scope>NUCLEOTIDE SEQUENCE [LARGE SCALE GENOMIC DNA]</scope>
    <source>
        <strain evidence="6">DSM 19729</strain>
    </source>
</reference>
<feature type="domain" description="Protein FecR C-terminal" evidence="3">
    <location>
        <begin position="337"/>
        <end position="404"/>
    </location>
</feature>
<organism evidence="5 6">
    <name type="scientific">Flavobacterium granuli</name>
    <dbReference type="NCBI Taxonomy" id="280093"/>
    <lineage>
        <taxon>Bacteria</taxon>
        <taxon>Pseudomonadati</taxon>
        <taxon>Bacteroidota</taxon>
        <taxon>Flavobacteriia</taxon>
        <taxon>Flavobacteriales</taxon>
        <taxon>Flavobacteriaceae</taxon>
        <taxon>Flavobacterium</taxon>
    </lineage>
</organism>
<evidence type="ECO:0000259" key="2">
    <source>
        <dbReference type="Pfam" id="PF04773"/>
    </source>
</evidence>
<dbReference type="GO" id="GO:0016989">
    <property type="term" value="F:sigma factor antagonist activity"/>
    <property type="evidence" value="ECO:0007669"/>
    <property type="project" value="TreeGrafter"/>
</dbReference>
<evidence type="ECO:0000313" key="7">
    <source>
        <dbReference type="Proteomes" id="UP000237771"/>
    </source>
</evidence>
<dbReference type="Proteomes" id="UP000184384">
    <property type="component" value="Unassembled WGS sequence"/>
</dbReference>
<feature type="domain" description="FecR protein" evidence="2">
    <location>
        <begin position="199"/>
        <end position="294"/>
    </location>
</feature>
<dbReference type="PANTHER" id="PTHR30273">
    <property type="entry name" value="PERIPLASMIC SIGNAL SENSOR AND SIGMA FACTOR ACTIVATOR FECR-RELATED"/>
    <property type="match status" value="1"/>
</dbReference>
<dbReference type="Pfam" id="PF16344">
    <property type="entry name" value="FecR_C"/>
    <property type="match status" value="1"/>
</dbReference>
<evidence type="ECO:0000313" key="6">
    <source>
        <dbReference type="Proteomes" id="UP000184384"/>
    </source>
</evidence>
<evidence type="ECO:0000313" key="5">
    <source>
        <dbReference type="EMBL" id="SHG36066.1"/>
    </source>
</evidence>
<dbReference type="EMBL" id="FQWO01000001">
    <property type="protein sequence ID" value="SHG36066.1"/>
    <property type="molecule type" value="Genomic_DNA"/>
</dbReference>
<dbReference type="AlphaFoldDB" id="A0A1M5J623"/>
<keyword evidence="7" id="KW-1185">Reference proteome</keyword>
<protein>
    <submittedName>
        <fullName evidence="5">FecR family protein</fullName>
    </submittedName>
</protein>
<proteinExistence type="predicted"/>
<dbReference type="Gene3D" id="3.55.50.30">
    <property type="match status" value="1"/>
</dbReference>
<dbReference type="FunFam" id="2.60.120.1440:FF:000001">
    <property type="entry name" value="Putative anti-sigma factor"/>
    <property type="match status" value="1"/>
</dbReference>
<dbReference type="PANTHER" id="PTHR30273:SF2">
    <property type="entry name" value="PROTEIN FECR"/>
    <property type="match status" value="1"/>
</dbReference>
<feature type="transmembrane region" description="Helical" evidence="1">
    <location>
        <begin position="104"/>
        <end position="124"/>
    </location>
</feature>
<keyword evidence="1" id="KW-0812">Transmembrane</keyword>
<gene>
    <name evidence="4" type="ORF">BC624_101547</name>
    <name evidence="5" type="ORF">SAMN05443373_101547</name>
</gene>
<keyword evidence="1" id="KW-1133">Transmembrane helix</keyword>
<keyword evidence="1" id="KW-0472">Membrane</keyword>
<evidence type="ECO:0000256" key="1">
    <source>
        <dbReference type="SAM" id="Phobius"/>
    </source>
</evidence>
<sequence length="406" mass="45642">MEQAKNKYITYTVIDFVLDENFVSWVQNPTANSDAYWMAELETNPTLQNTAAEARFAILNLKTTTKTAKPKDIEKIWKNLKIAHQNSFPAPKKKKSVYLLFPQWKAIAASVIIVISASSLFYFLNDKTITPLIPKTIAIKSDVKPGVTGAILTLGNGSKVVLDNLSSGKLANQKNTVVIKKKDELVYTQGSNAQEELNTLTTPRAHRYNLILADGTKVWLNAASSITFPTAFISKERKVVITGEAYFEVSKDPKRPFRVFANDIEVKVLGTHFNINAYQDEDNIKTTLLEGSVQLSKNGKKVFLKPGEQGQASNTGTLKIVSDVNLQAIMAWKNGTFYFQNASIQMVLKEISRWYDVTVIYEKGIPRRFFEGEIQRDLQLSVLLKTLEKSNDIHFEIEGKTIKVLH</sequence>
<dbReference type="Gene3D" id="2.60.120.1440">
    <property type="match status" value="1"/>
</dbReference>
<dbReference type="Proteomes" id="UP000237771">
    <property type="component" value="Unassembled WGS sequence"/>
</dbReference>
<evidence type="ECO:0000259" key="3">
    <source>
        <dbReference type="Pfam" id="PF16344"/>
    </source>
</evidence>
<dbReference type="RefSeq" id="WP_072939436.1">
    <property type="nucleotide sequence ID" value="NZ_FQWO01000001.1"/>
</dbReference>
<dbReference type="STRING" id="280093.SAMN05443373_101547"/>
<evidence type="ECO:0000313" key="4">
    <source>
        <dbReference type="EMBL" id="PRZ28254.1"/>
    </source>
</evidence>
<reference evidence="4 7" key="3">
    <citation type="submission" date="2018-03" db="EMBL/GenBank/DDBJ databases">
        <title>Genomic Encyclopedia of Archaeal and Bacterial Type Strains, Phase II (KMG-II): from individual species to whole genera.</title>
        <authorList>
            <person name="Goeker M."/>
        </authorList>
    </citation>
    <scope>NUCLEOTIDE SEQUENCE [LARGE SCALE GENOMIC DNA]</scope>
    <source>
        <strain evidence="4 7">DSM 17797</strain>
    </source>
</reference>
<dbReference type="Pfam" id="PF04773">
    <property type="entry name" value="FecR"/>
    <property type="match status" value="1"/>
</dbReference>
<dbReference type="InterPro" id="IPR012373">
    <property type="entry name" value="Ferrdict_sens_TM"/>
</dbReference>
<reference evidence="5" key="1">
    <citation type="submission" date="2016-11" db="EMBL/GenBank/DDBJ databases">
        <authorList>
            <person name="Jaros S."/>
            <person name="Januszkiewicz K."/>
            <person name="Wedrychowicz H."/>
        </authorList>
    </citation>
    <scope>NUCLEOTIDE SEQUENCE [LARGE SCALE GENOMIC DNA]</scope>
    <source>
        <strain evidence="5">DSM 19729</strain>
    </source>
</reference>
<accession>A0A1M5J623</accession>
<name>A0A1M5J623_9FLAO</name>
<dbReference type="InterPro" id="IPR006860">
    <property type="entry name" value="FecR"/>
</dbReference>
<dbReference type="EMBL" id="PVUB01000001">
    <property type="protein sequence ID" value="PRZ28254.1"/>
    <property type="molecule type" value="Genomic_DNA"/>
</dbReference>
<dbReference type="InterPro" id="IPR032508">
    <property type="entry name" value="FecR_C"/>
</dbReference>
<dbReference type="OrthoDB" id="649666at2"/>